<dbReference type="AlphaFoldDB" id="A0A547PA41"/>
<name>A0A547PA41_9SPHN</name>
<gene>
    <name evidence="1" type="ORF">FGU71_03580</name>
</gene>
<comment type="caution">
    <text evidence="1">The sequence shown here is derived from an EMBL/GenBank/DDBJ whole genome shotgun (WGS) entry which is preliminary data.</text>
</comment>
<evidence type="ECO:0000313" key="2">
    <source>
        <dbReference type="Proteomes" id="UP000316343"/>
    </source>
</evidence>
<accession>A0A547PA41</accession>
<dbReference type="EMBL" id="VHJK01000001">
    <property type="protein sequence ID" value="TRD11020.1"/>
    <property type="molecule type" value="Genomic_DNA"/>
</dbReference>
<dbReference type="Proteomes" id="UP000316343">
    <property type="component" value="Unassembled WGS sequence"/>
</dbReference>
<proteinExistence type="predicted"/>
<keyword evidence="2" id="KW-1185">Reference proteome</keyword>
<sequence length="96" mass="10572">MLDEIVSQIRVIEENSLSDGGESIVSSNLQGNVLNLQMNELAIVELCRQLLDLARSGIDGKHCHLDGVSFIDIGDAELTVILKNDWTELKPQEHSS</sequence>
<dbReference type="RefSeq" id="WP_142787284.1">
    <property type="nucleotide sequence ID" value="NZ_VHJK01000001.1"/>
</dbReference>
<dbReference type="OrthoDB" id="7605672at2"/>
<protein>
    <submittedName>
        <fullName evidence="1">Uncharacterized protein</fullName>
    </submittedName>
</protein>
<evidence type="ECO:0000313" key="1">
    <source>
        <dbReference type="EMBL" id="TRD11020.1"/>
    </source>
</evidence>
<organism evidence="1 2">
    <name type="scientific">Erythrobacter insulae</name>
    <dbReference type="NCBI Taxonomy" id="2584124"/>
    <lineage>
        <taxon>Bacteria</taxon>
        <taxon>Pseudomonadati</taxon>
        <taxon>Pseudomonadota</taxon>
        <taxon>Alphaproteobacteria</taxon>
        <taxon>Sphingomonadales</taxon>
        <taxon>Erythrobacteraceae</taxon>
        <taxon>Erythrobacter/Porphyrobacter group</taxon>
        <taxon>Erythrobacter</taxon>
    </lineage>
</organism>
<reference evidence="1 2" key="1">
    <citation type="submission" date="2019-06" db="EMBL/GenBank/DDBJ databases">
        <title>Erythrobacter insulae sp. nov., isolated from a tidal flat.</title>
        <authorList>
            <person name="Yoon J.-H."/>
        </authorList>
    </citation>
    <scope>NUCLEOTIDE SEQUENCE [LARGE SCALE GENOMIC DNA]</scope>
    <source>
        <strain evidence="1 2">JBTF-M21</strain>
    </source>
</reference>